<dbReference type="NCBIfam" id="TIGR00756">
    <property type="entry name" value="PPR"/>
    <property type="match status" value="4"/>
</dbReference>
<dbReference type="Pfam" id="PF01535">
    <property type="entry name" value="PPR"/>
    <property type="match status" value="3"/>
</dbReference>
<dbReference type="PANTHER" id="PTHR24015">
    <property type="entry name" value="OS07G0578800 PROTEIN-RELATED"/>
    <property type="match status" value="1"/>
</dbReference>
<gene>
    <name evidence="4" type="ORF">GIB67_017374</name>
    <name evidence="5" type="ORF">GIB67_037814</name>
</gene>
<dbReference type="AlphaFoldDB" id="A0A7J7NB13"/>
<dbReference type="GO" id="GO:0003723">
    <property type="term" value="F:RNA binding"/>
    <property type="evidence" value="ECO:0007669"/>
    <property type="project" value="InterPro"/>
</dbReference>
<evidence type="ECO:0008006" key="7">
    <source>
        <dbReference type="Google" id="ProtNLM"/>
    </source>
</evidence>
<organism evidence="5 6">
    <name type="scientific">Kingdonia uniflora</name>
    <dbReference type="NCBI Taxonomy" id="39325"/>
    <lineage>
        <taxon>Eukaryota</taxon>
        <taxon>Viridiplantae</taxon>
        <taxon>Streptophyta</taxon>
        <taxon>Embryophyta</taxon>
        <taxon>Tracheophyta</taxon>
        <taxon>Spermatophyta</taxon>
        <taxon>Magnoliopsida</taxon>
        <taxon>Ranunculales</taxon>
        <taxon>Circaeasteraceae</taxon>
        <taxon>Kingdonia</taxon>
    </lineage>
</organism>
<name>A0A7J7NB13_9MAGN</name>
<keyword evidence="1" id="KW-0677">Repeat</keyword>
<sequence>MPHRDVITWTSLISSYAKDGLYVKALAFFSEMRRLEVEPNEMTFSIVMTFCSKLCRVDIGMSLQCLVLKMGFFKQVFIASGLITMYSRCGYMVESRQVFDEIVEKDVVTWNSMMASYSQKDANEEALGLFSQMVNNNRNDWKLIVNCFTIATIFKACASKRCAKIGKLVHGYAIKFGFDLDIFVATSIIDMYSKCDSIDVARRVFDRMKKRDLVAWNSMITGYTQIYFGEEAIELFQELQIEGFAPNETTFSCIFKASAMIPDSSLDRCFHSIALKYGCLSDVFVGTALIDMYSKYYALEDAERAFEDMEMRNLVSFNALITGYSLSGRYERALILYADLLFRILRPDSFTFAGLLSSCSVHGKLLEGVQVHAHSIKFGLDSNLIVGNALVNLYAKCKLMERASEAFNSTTAPNAVSWAGIISGFTQNGKGKMALYYFCKMNKSSEKPEEFSITSVLKALGSLAAVEYGRHVHAYVMKMGLESSVFVGSALLDMYSKCGIVEDSVEIFRKMLTKNVVSWNSMIMGYALNGLSNESLLLFQEMSNSNVLPTCITFTGVLLACSNAGLVEEGQKYYNSMVFDYKLPPSVEHCTCMVDLLGRAGYIDDAETFILNSPFKSEPGLWRSLLNACGLYRNIYVGTRAAEKCLEFEPHESATYVILSSIYASKQLWDEVRTIRSLMRERGVEKEPGFSSVEVRDDMY</sequence>
<keyword evidence="6" id="KW-1185">Reference proteome</keyword>
<dbReference type="FunFam" id="1.25.40.10:FF:000343">
    <property type="entry name" value="Pentatricopeptide repeat-containing protein At3g58590"/>
    <property type="match status" value="1"/>
</dbReference>
<comment type="caution">
    <text evidence="5">The sequence shown here is derived from an EMBL/GenBank/DDBJ whole genome shotgun (WGS) entry which is preliminary data.</text>
</comment>
<comment type="similarity">
    <text evidence="2">Belongs to the PPR family. PCMP-E subfamily.</text>
</comment>
<dbReference type="InterPro" id="IPR011990">
    <property type="entry name" value="TPR-like_helical_dom_sf"/>
</dbReference>
<protein>
    <recommendedName>
        <fullName evidence="7">Pentatricopeptide repeat-containing protein</fullName>
    </recommendedName>
</protein>
<feature type="repeat" description="PPR" evidence="3">
    <location>
        <begin position="515"/>
        <end position="549"/>
    </location>
</feature>
<feature type="repeat" description="PPR" evidence="3">
    <location>
        <begin position="212"/>
        <end position="246"/>
    </location>
</feature>
<evidence type="ECO:0000313" key="4">
    <source>
        <dbReference type="EMBL" id="KAF6161719.1"/>
    </source>
</evidence>
<reference evidence="5 6" key="1">
    <citation type="journal article" date="2020" name="IScience">
        <title>Genome Sequencing of the Endangered Kingdonia uniflora (Circaeasteraceae, Ranunculales) Reveals Potential Mechanisms of Evolutionary Specialization.</title>
        <authorList>
            <person name="Sun Y."/>
            <person name="Deng T."/>
            <person name="Zhang A."/>
            <person name="Moore M.J."/>
            <person name="Landis J.B."/>
            <person name="Lin N."/>
            <person name="Zhang H."/>
            <person name="Zhang X."/>
            <person name="Huang J."/>
            <person name="Zhang X."/>
            <person name="Sun H."/>
            <person name="Wang H."/>
        </authorList>
    </citation>
    <scope>NUCLEOTIDE SEQUENCE [LARGE SCALE GENOMIC DNA]</scope>
    <source>
        <strain evidence="5">TB1705</strain>
        <tissue evidence="5">Leaf</tissue>
    </source>
</reference>
<dbReference type="Pfam" id="PF13041">
    <property type="entry name" value="PPR_2"/>
    <property type="match status" value="4"/>
</dbReference>
<feature type="repeat" description="PPR" evidence="3">
    <location>
        <begin position="106"/>
        <end position="140"/>
    </location>
</feature>
<feature type="repeat" description="PPR" evidence="3">
    <location>
        <begin position="414"/>
        <end position="448"/>
    </location>
</feature>
<evidence type="ECO:0000313" key="6">
    <source>
        <dbReference type="Proteomes" id="UP000541444"/>
    </source>
</evidence>
<dbReference type="InterPro" id="IPR002885">
    <property type="entry name" value="PPR_rpt"/>
</dbReference>
<dbReference type="PROSITE" id="PS51375">
    <property type="entry name" value="PPR"/>
    <property type="match status" value="7"/>
</dbReference>
<dbReference type="FunFam" id="1.25.40.10:FF:000227">
    <property type="entry name" value="Pentatricopeptide repeat-containing protein At3g13880"/>
    <property type="match status" value="1"/>
</dbReference>
<evidence type="ECO:0000256" key="1">
    <source>
        <dbReference type="ARBA" id="ARBA00022737"/>
    </source>
</evidence>
<dbReference type="Gene3D" id="1.25.40.10">
    <property type="entry name" value="Tetratricopeptide repeat domain"/>
    <property type="match status" value="6"/>
</dbReference>
<dbReference type="FunFam" id="1.25.40.10:FF:000090">
    <property type="entry name" value="Pentatricopeptide repeat-containing protein, chloroplastic"/>
    <property type="match status" value="1"/>
</dbReference>
<dbReference type="GO" id="GO:0009451">
    <property type="term" value="P:RNA modification"/>
    <property type="evidence" value="ECO:0007669"/>
    <property type="project" value="InterPro"/>
</dbReference>
<feature type="repeat" description="PPR" evidence="3">
    <location>
        <begin position="5"/>
        <end position="39"/>
    </location>
</feature>
<dbReference type="InterPro" id="IPR046960">
    <property type="entry name" value="PPR_At4g14850-like_plant"/>
</dbReference>
<accession>A0A7J7NB13</accession>
<dbReference type="Proteomes" id="UP000541444">
    <property type="component" value="Unassembled WGS sequence"/>
</dbReference>
<dbReference type="PANTHER" id="PTHR24015:SF1825">
    <property type="entry name" value="OS04G0514500 PROTEIN"/>
    <property type="match status" value="1"/>
</dbReference>
<evidence type="ECO:0000313" key="5">
    <source>
        <dbReference type="EMBL" id="KAF6164048.1"/>
    </source>
</evidence>
<dbReference type="OrthoDB" id="185373at2759"/>
<dbReference type="InterPro" id="IPR046848">
    <property type="entry name" value="E_motif"/>
</dbReference>
<proteinExistence type="inferred from homology"/>
<dbReference type="FunFam" id="1.25.40.10:FF:000196">
    <property type="entry name" value="Pentatricopeptide repeat-containing protein At4g14850"/>
    <property type="match status" value="1"/>
</dbReference>
<dbReference type="Pfam" id="PF20431">
    <property type="entry name" value="E_motif"/>
    <property type="match status" value="1"/>
</dbReference>
<feature type="repeat" description="PPR" evidence="3">
    <location>
        <begin position="181"/>
        <end position="211"/>
    </location>
</feature>
<feature type="repeat" description="PPR" evidence="3">
    <location>
        <begin position="313"/>
        <end position="347"/>
    </location>
</feature>
<dbReference type="EMBL" id="JACGCM010000941">
    <property type="protein sequence ID" value="KAF6164048.1"/>
    <property type="molecule type" value="Genomic_DNA"/>
</dbReference>
<dbReference type="EMBL" id="JACGCM010001104">
    <property type="protein sequence ID" value="KAF6161719.1"/>
    <property type="molecule type" value="Genomic_DNA"/>
</dbReference>
<evidence type="ECO:0000256" key="2">
    <source>
        <dbReference type="ARBA" id="ARBA00061659"/>
    </source>
</evidence>
<evidence type="ECO:0000256" key="3">
    <source>
        <dbReference type="PROSITE-ProRule" id="PRU00708"/>
    </source>
</evidence>